<proteinExistence type="predicted"/>
<keyword evidence="1" id="KW-0863">Zinc-finger</keyword>
<gene>
    <name evidence="4" type="ORF">L195_g055899</name>
</gene>
<dbReference type="AlphaFoldDB" id="A0A2K3KNW0"/>
<feature type="compositionally biased region" description="Basic and acidic residues" evidence="2">
    <location>
        <begin position="1"/>
        <end position="10"/>
    </location>
</feature>
<evidence type="ECO:0000313" key="4">
    <source>
        <dbReference type="EMBL" id="PNX67946.1"/>
    </source>
</evidence>
<evidence type="ECO:0000256" key="1">
    <source>
        <dbReference type="PROSITE-ProRule" id="PRU00047"/>
    </source>
</evidence>
<dbReference type="InterPro" id="IPR054722">
    <property type="entry name" value="PolX-like_BBD"/>
</dbReference>
<evidence type="ECO:0000256" key="2">
    <source>
        <dbReference type="SAM" id="MobiDB-lite"/>
    </source>
</evidence>
<dbReference type="PROSITE" id="PS50158">
    <property type="entry name" value="ZF_CCHC"/>
    <property type="match status" value="1"/>
</dbReference>
<dbReference type="SUPFAM" id="SSF57756">
    <property type="entry name" value="Retrovirus zinc finger-like domains"/>
    <property type="match status" value="1"/>
</dbReference>
<dbReference type="SMART" id="SM00343">
    <property type="entry name" value="ZnF_C2HC"/>
    <property type="match status" value="1"/>
</dbReference>
<feature type="non-terminal residue" evidence="4">
    <location>
        <position position="197"/>
    </location>
</feature>
<evidence type="ECO:0000313" key="5">
    <source>
        <dbReference type="Proteomes" id="UP000236291"/>
    </source>
</evidence>
<name>A0A2K3KNW0_TRIPR</name>
<feature type="domain" description="CCHC-type" evidence="3">
    <location>
        <begin position="54"/>
        <end position="69"/>
    </location>
</feature>
<evidence type="ECO:0000259" key="3">
    <source>
        <dbReference type="PROSITE" id="PS50158"/>
    </source>
</evidence>
<dbReference type="EMBL" id="ASHM01103655">
    <property type="protein sequence ID" value="PNX67946.1"/>
    <property type="molecule type" value="Genomic_DNA"/>
</dbReference>
<sequence>MKSQKEEQEQILKVSNGGRGYGGRGDNSNTQRGRGRGRGRGGRGAKINKESVECYKCHKLGHYQSDCPSWDEDNANYAEFDEGQEILLMAQNTMVNESQNSSEKLELWFLDSGCSNHMVGNKNWLFDYDDSFKDSVKLGDDSKMSVEGKGNLKLYIEGFTQILTNVYFLPGLKNNLLSIGQLQQKNLTVIFKNDTCK</sequence>
<reference evidence="4 5" key="1">
    <citation type="journal article" date="2014" name="Am. J. Bot.">
        <title>Genome assembly and annotation for red clover (Trifolium pratense; Fabaceae).</title>
        <authorList>
            <person name="Istvanek J."/>
            <person name="Jaros M."/>
            <person name="Krenek A."/>
            <person name="Repkova J."/>
        </authorList>
    </citation>
    <scope>NUCLEOTIDE SEQUENCE [LARGE SCALE GENOMIC DNA]</scope>
    <source>
        <strain evidence="5">cv. Tatra</strain>
        <tissue evidence="4">Young leaves</tissue>
    </source>
</reference>
<dbReference type="Proteomes" id="UP000236291">
    <property type="component" value="Unassembled WGS sequence"/>
</dbReference>
<dbReference type="Gene3D" id="4.10.60.10">
    <property type="entry name" value="Zinc finger, CCHC-type"/>
    <property type="match status" value="1"/>
</dbReference>
<feature type="region of interest" description="Disordered" evidence="2">
    <location>
        <begin position="1"/>
        <end position="45"/>
    </location>
</feature>
<dbReference type="Pfam" id="PF22936">
    <property type="entry name" value="Pol_BBD"/>
    <property type="match status" value="1"/>
</dbReference>
<dbReference type="GO" id="GO:0003676">
    <property type="term" value="F:nucleic acid binding"/>
    <property type="evidence" value="ECO:0007669"/>
    <property type="project" value="InterPro"/>
</dbReference>
<accession>A0A2K3KNW0</accession>
<protein>
    <submittedName>
        <fullName evidence="4">Copia-type polyprotein</fullName>
    </submittedName>
</protein>
<keyword evidence="1" id="KW-0479">Metal-binding</keyword>
<dbReference type="InterPro" id="IPR001878">
    <property type="entry name" value="Znf_CCHC"/>
</dbReference>
<organism evidence="4 5">
    <name type="scientific">Trifolium pratense</name>
    <name type="common">Red clover</name>
    <dbReference type="NCBI Taxonomy" id="57577"/>
    <lineage>
        <taxon>Eukaryota</taxon>
        <taxon>Viridiplantae</taxon>
        <taxon>Streptophyta</taxon>
        <taxon>Embryophyta</taxon>
        <taxon>Tracheophyta</taxon>
        <taxon>Spermatophyta</taxon>
        <taxon>Magnoliopsida</taxon>
        <taxon>eudicotyledons</taxon>
        <taxon>Gunneridae</taxon>
        <taxon>Pentapetalae</taxon>
        <taxon>rosids</taxon>
        <taxon>fabids</taxon>
        <taxon>Fabales</taxon>
        <taxon>Fabaceae</taxon>
        <taxon>Papilionoideae</taxon>
        <taxon>50 kb inversion clade</taxon>
        <taxon>NPAAA clade</taxon>
        <taxon>Hologalegina</taxon>
        <taxon>IRL clade</taxon>
        <taxon>Trifolieae</taxon>
        <taxon>Trifolium</taxon>
    </lineage>
</organism>
<dbReference type="GO" id="GO:0008270">
    <property type="term" value="F:zinc ion binding"/>
    <property type="evidence" value="ECO:0007669"/>
    <property type="project" value="UniProtKB-KW"/>
</dbReference>
<dbReference type="InterPro" id="IPR036875">
    <property type="entry name" value="Znf_CCHC_sf"/>
</dbReference>
<keyword evidence="1" id="KW-0862">Zinc</keyword>
<reference evidence="4 5" key="2">
    <citation type="journal article" date="2017" name="Front. Plant Sci.">
        <title>Gene Classification and Mining of Molecular Markers Useful in Red Clover (Trifolium pratense) Breeding.</title>
        <authorList>
            <person name="Istvanek J."/>
            <person name="Dluhosova J."/>
            <person name="Dluhos P."/>
            <person name="Patkova L."/>
            <person name="Nedelnik J."/>
            <person name="Repkova J."/>
        </authorList>
    </citation>
    <scope>NUCLEOTIDE SEQUENCE [LARGE SCALE GENOMIC DNA]</scope>
    <source>
        <strain evidence="5">cv. Tatra</strain>
        <tissue evidence="4">Young leaves</tissue>
    </source>
</reference>
<dbReference type="Pfam" id="PF00098">
    <property type="entry name" value="zf-CCHC"/>
    <property type="match status" value="1"/>
</dbReference>
<feature type="compositionally biased region" description="Basic residues" evidence="2">
    <location>
        <begin position="33"/>
        <end position="43"/>
    </location>
</feature>
<comment type="caution">
    <text evidence="4">The sequence shown here is derived from an EMBL/GenBank/DDBJ whole genome shotgun (WGS) entry which is preliminary data.</text>
</comment>